<dbReference type="GO" id="GO:0015920">
    <property type="term" value="P:lipopolysaccharide transport"/>
    <property type="evidence" value="ECO:0007669"/>
    <property type="project" value="UniProtKB-UniRule"/>
</dbReference>
<protein>
    <recommendedName>
        <fullName evidence="4">Lipopolysaccharide export system protein LptA</fullName>
    </recommendedName>
</protein>
<accession>A0A1T4TX47</accession>
<gene>
    <name evidence="4" type="primary">lptA</name>
    <name evidence="6" type="ORF">SAMN02745132_00227</name>
</gene>
<dbReference type="PANTHER" id="PTHR36504">
    <property type="entry name" value="LIPOPOLYSACCHARIDE EXPORT SYSTEM PROTEIN LPTA"/>
    <property type="match status" value="1"/>
</dbReference>
<dbReference type="RefSeq" id="WP_078750782.1">
    <property type="nucleotide sequence ID" value="NZ_FUXU01000002.1"/>
</dbReference>
<feature type="domain" description="Organic solvent tolerance-like N-terminal" evidence="5">
    <location>
        <begin position="32"/>
        <end position="144"/>
    </location>
</feature>
<dbReference type="GO" id="GO:0009279">
    <property type="term" value="C:cell outer membrane"/>
    <property type="evidence" value="ECO:0007669"/>
    <property type="project" value="TreeGrafter"/>
</dbReference>
<dbReference type="InterPro" id="IPR005653">
    <property type="entry name" value="OstA-like_N"/>
</dbReference>
<dbReference type="InterPro" id="IPR052037">
    <property type="entry name" value="LPS_export_LptA"/>
</dbReference>
<comment type="subcellular location">
    <subcellularLocation>
        <location evidence="4">Periplasm</location>
    </subcellularLocation>
</comment>
<dbReference type="HAMAP" id="MF_01914">
    <property type="entry name" value="LPS_assembly_LptA"/>
    <property type="match status" value="1"/>
</dbReference>
<keyword evidence="1 4" id="KW-0813">Transport</keyword>
<keyword evidence="3 4" id="KW-0574">Periplasm</keyword>
<dbReference type="InterPro" id="IPR014340">
    <property type="entry name" value="LptA"/>
</dbReference>
<evidence type="ECO:0000259" key="5">
    <source>
        <dbReference type="Pfam" id="PF03968"/>
    </source>
</evidence>
<evidence type="ECO:0000313" key="6">
    <source>
        <dbReference type="EMBL" id="SKA44789.1"/>
    </source>
</evidence>
<dbReference type="GO" id="GO:0030288">
    <property type="term" value="C:outer membrane-bounded periplasmic space"/>
    <property type="evidence" value="ECO:0007669"/>
    <property type="project" value="TreeGrafter"/>
</dbReference>
<evidence type="ECO:0000313" key="7">
    <source>
        <dbReference type="Proteomes" id="UP000190162"/>
    </source>
</evidence>
<reference evidence="7" key="1">
    <citation type="submission" date="2017-02" db="EMBL/GenBank/DDBJ databases">
        <authorList>
            <person name="Varghese N."/>
            <person name="Submissions S."/>
        </authorList>
    </citation>
    <scope>NUCLEOTIDE SEQUENCE [LARGE SCALE GENOMIC DNA]</scope>
    <source>
        <strain evidence="7">DSM 22720</strain>
    </source>
</reference>
<dbReference type="GO" id="GO:0001530">
    <property type="term" value="F:lipopolysaccharide binding"/>
    <property type="evidence" value="ECO:0007669"/>
    <property type="project" value="InterPro"/>
</dbReference>
<dbReference type="GO" id="GO:0017089">
    <property type="term" value="F:glycolipid transfer activity"/>
    <property type="evidence" value="ECO:0007669"/>
    <property type="project" value="TreeGrafter"/>
</dbReference>
<evidence type="ECO:0000256" key="1">
    <source>
        <dbReference type="ARBA" id="ARBA00022448"/>
    </source>
</evidence>
<dbReference type="AlphaFoldDB" id="A0A1T4TX47"/>
<comment type="similarity">
    <text evidence="4">Belongs to the LptA family.</text>
</comment>
<dbReference type="PANTHER" id="PTHR36504:SF1">
    <property type="entry name" value="LIPOPOLYSACCHARIDE EXPORT SYSTEM PROTEIN LPTA"/>
    <property type="match status" value="1"/>
</dbReference>
<dbReference type="Pfam" id="PF03968">
    <property type="entry name" value="LptD_N"/>
    <property type="match status" value="1"/>
</dbReference>
<keyword evidence="7" id="KW-1185">Reference proteome</keyword>
<feature type="chain" id="PRO_5013412059" description="Lipopolysaccharide export system protein LptA" evidence="4">
    <location>
        <begin position="23"/>
        <end position="170"/>
    </location>
</feature>
<dbReference type="Proteomes" id="UP000190162">
    <property type="component" value="Unassembled WGS sequence"/>
</dbReference>
<dbReference type="NCBIfam" id="TIGR03002">
    <property type="entry name" value="outer_YhbN_LptA"/>
    <property type="match status" value="1"/>
</dbReference>
<evidence type="ECO:0000256" key="3">
    <source>
        <dbReference type="ARBA" id="ARBA00022764"/>
    </source>
</evidence>
<evidence type="ECO:0000256" key="2">
    <source>
        <dbReference type="ARBA" id="ARBA00022729"/>
    </source>
</evidence>
<dbReference type="OrthoDB" id="5295619at2"/>
<organism evidence="6 7">
    <name type="scientific">Enterovibrio nigricans DSM 22720</name>
    <dbReference type="NCBI Taxonomy" id="1121868"/>
    <lineage>
        <taxon>Bacteria</taxon>
        <taxon>Pseudomonadati</taxon>
        <taxon>Pseudomonadota</taxon>
        <taxon>Gammaproteobacteria</taxon>
        <taxon>Vibrionales</taxon>
        <taxon>Vibrionaceae</taxon>
        <taxon>Enterovibrio</taxon>
    </lineage>
</organism>
<dbReference type="Gene3D" id="2.60.450.10">
    <property type="entry name" value="Lipopolysaccharide (LPS) transport protein A like domain"/>
    <property type="match status" value="1"/>
</dbReference>
<comment type="subunit">
    <text evidence="4">Component of the lipopolysaccharide transport and assembly complex.</text>
</comment>
<dbReference type="EMBL" id="FUXU01000002">
    <property type="protein sequence ID" value="SKA44789.1"/>
    <property type="molecule type" value="Genomic_DNA"/>
</dbReference>
<proteinExistence type="inferred from homology"/>
<name>A0A1T4TX47_9GAMM</name>
<sequence precursor="true">MNQKRNSIFAIIMMLLSGSALALSSDSEQPIYIDSDSQNLDMKTNTVVFTGNVFLRQGSIRLSAEKVVVTRPSGTEGSEIIDAYGAPATFQQTMDDGKKIDGKAFDFRYEVGKSFLTMTKDAVLTQEGGNQIEGQKITYNIDKQLLMAESDKSSRVTTILQPQTKQQEKN</sequence>
<evidence type="ECO:0000256" key="4">
    <source>
        <dbReference type="HAMAP-Rule" id="MF_01914"/>
    </source>
</evidence>
<dbReference type="GO" id="GO:0043165">
    <property type="term" value="P:Gram-negative-bacterium-type cell outer membrane assembly"/>
    <property type="evidence" value="ECO:0007669"/>
    <property type="project" value="UniProtKB-UniRule"/>
</dbReference>
<feature type="signal peptide" evidence="4">
    <location>
        <begin position="1"/>
        <end position="22"/>
    </location>
</feature>
<keyword evidence="2 4" id="KW-0732">Signal</keyword>
<comment type="function">
    <text evidence="4">Involved in the assembly of lipopolysaccharide (LPS). Required for the translocation of LPS from the inner membrane to the outer membrane. May form a bridge between the inner membrane and the outer membrane, via interactions with LptC and LptD, thereby facilitating LPS transfer across the periplasm.</text>
</comment>